<dbReference type="SUPFAM" id="SSF56112">
    <property type="entry name" value="Protein kinase-like (PK-like)"/>
    <property type="match status" value="1"/>
</dbReference>
<evidence type="ECO:0000256" key="1">
    <source>
        <dbReference type="PROSITE-ProRule" id="PRU10141"/>
    </source>
</evidence>
<evidence type="ECO:0000313" key="3">
    <source>
        <dbReference type="EMBL" id="MFH4984153.1"/>
    </source>
</evidence>
<evidence type="ECO:0000259" key="2">
    <source>
        <dbReference type="PROSITE" id="PS50011"/>
    </source>
</evidence>
<gene>
    <name evidence="3" type="ORF">AB6A40_010862</name>
</gene>
<feature type="domain" description="Protein kinase" evidence="2">
    <location>
        <begin position="35"/>
        <end position="93"/>
    </location>
</feature>
<name>A0ABD6EWL2_9BILA</name>
<accession>A0ABD6EWL2</accession>
<protein>
    <recommendedName>
        <fullName evidence="2">Protein kinase domain-containing protein</fullName>
    </recommendedName>
</protein>
<keyword evidence="1" id="KW-0547">Nucleotide-binding</keyword>
<dbReference type="InterPro" id="IPR017441">
    <property type="entry name" value="Protein_kinase_ATP_BS"/>
</dbReference>
<dbReference type="InterPro" id="IPR000719">
    <property type="entry name" value="Prot_kinase_dom"/>
</dbReference>
<sequence>MAQIAKKMKKLASFKFISFRSKLEGRGLSKFKKNYKLKGELGRGGFGVVYKAVRIMDESAVAVKFIERKYVKEWGRVRFLRFLTYLNTLMNRI</sequence>
<organism evidence="3 4">
    <name type="scientific">Gnathostoma spinigerum</name>
    <dbReference type="NCBI Taxonomy" id="75299"/>
    <lineage>
        <taxon>Eukaryota</taxon>
        <taxon>Metazoa</taxon>
        <taxon>Ecdysozoa</taxon>
        <taxon>Nematoda</taxon>
        <taxon>Chromadorea</taxon>
        <taxon>Rhabditida</taxon>
        <taxon>Spirurina</taxon>
        <taxon>Gnathostomatomorpha</taxon>
        <taxon>Gnathostomatoidea</taxon>
        <taxon>Gnathostomatidae</taxon>
        <taxon>Gnathostoma</taxon>
    </lineage>
</organism>
<keyword evidence="1" id="KW-0067">ATP-binding</keyword>
<dbReference type="GO" id="GO:0005524">
    <property type="term" value="F:ATP binding"/>
    <property type="evidence" value="ECO:0007669"/>
    <property type="project" value="UniProtKB-UniRule"/>
</dbReference>
<evidence type="ECO:0000313" key="4">
    <source>
        <dbReference type="Proteomes" id="UP001608902"/>
    </source>
</evidence>
<dbReference type="EMBL" id="JBGFUD010015542">
    <property type="protein sequence ID" value="MFH4984153.1"/>
    <property type="molecule type" value="Genomic_DNA"/>
</dbReference>
<feature type="binding site" evidence="1">
    <location>
        <position position="64"/>
    </location>
    <ligand>
        <name>ATP</name>
        <dbReference type="ChEBI" id="CHEBI:30616"/>
    </ligand>
</feature>
<dbReference type="AlphaFoldDB" id="A0ABD6EWL2"/>
<proteinExistence type="predicted"/>
<dbReference type="PROSITE" id="PS50011">
    <property type="entry name" value="PROTEIN_KINASE_DOM"/>
    <property type="match status" value="1"/>
</dbReference>
<comment type="caution">
    <text evidence="3">The sequence shown here is derived from an EMBL/GenBank/DDBJ whole genome shotgun (WGS) entry which is preliminary data.</text>
</comment>
<dbReference type="Gene3D" id="3.30.200.20">
    <property type="entry name" value="Phosphorylase Kinase, domain 1"/>
    <property type="match status" value="1"/>
</dbReference>
<reference evidence="3 4" key="1">
    <citation type="submission" date="2024-08" db="EMBL/GenBank/DDBJ databases">
        <title>Gnathostoma spinigerum genome.</title>
        <authorList>
            <person name="Gonzalez-Bertolin B."/>
            <person name="Monzon S."/>
            <person name="Zaballos A."/>
            <person name="Jimenez P."/>
            <person name="Dekumyoy P."/>
            <person name="Varona S."/>
            <person name="Cuesta I."/>
            <person name="Sumanam S."/>
            <person name="Adisakwattana P."/>
            <person name="Gasser R.B."/>
            <person name="Hernandez-Gonzalez A."/>
            <person name="Young N.D."/>
            <person name="Perteguer M.J."/>
        </authorList>
    </citation>
    <scope>NUCLEOTIDE SEQUENCE [LARGE SCALE GENOMIC DNA]</scope>
    <source>
        <strain evidence="3">AL3</strain>
        <tissue evidence="3">Liver</tissue>
    </source>
</reference>
<dbReference type="InterPro" id="IPR011009">
    <property type="entry name" value="Kinase-like_dom_sf"/>
</dbReference>
<dbReference type="PROSITE" id="PS00107">
    <property type="entry name" value="PROTEIN_KINASE_ATP"/>
    <property type="match status" value="1"/>
</dbReference>
<keyword evidence="4" id="KW-1185">Reference proteome</keyword>
<dbReference type="Proteomes" id="UP001608902">
    <property type="component" value="Unassembled WGS sequence"/>
</dbReference>